<evidence type="ECO:0000256" key="2">
    <source>
        <dbReference type="ARBA" id="ARBA00022475"/>
    </source>
</evidence>
<name>A0A1H5ZEM4_9BACT</name>
<dbReference type="GO" id="GO:0005524">
    <property type="term" value="F:ATP binding"/>
    <property type="evidence" value="ECO:0007669"/>
    <property type="project" value="UniProtKB-KW"/>
</dbReference>
<feature type="transmembrane region" description="Helical" evidence="8">
    <location>
        <begin position="21"/>
        <end position="42"/>
    </location>
</feature>
<evidence type="ECO:0000256" key="7">
    <source>
        <dbReference type="SAM" id="MobiDB-lite"/>
    </source>
</evidence>
<dbReference type="OrthoDB" id="9770036at2"/>
<keyword evidence="12" id="KW-1185">Reference proteome</keyword>
<feature type="transmembrane region" description="Helical" evidence="8">
    <location>
        <begin position="455"/>
        <end position="476"/>
    </location>
</feature>
<evidence type="ECO:0000256" key="6">
    <source>
        <dbReference type="ARBA" id="ARBA00038076"/>
    </source>
</evidence>
<dbReference type="GO" id="GO:0005886">
    <property type="term" value="C:plasma membrane"/>
    <property type="evidence" value="ECO:0007669"/>
    <property type="project" value="UniProtKB-SubCell"/>
</dbReference>
<protein>
    <submittedName>
        <fullName evidence="11">Putative ABC transport system permease protein/macrolide transport system ATP-binding/permease protein</fullName>
    </submittedName>
</protein>
<dbReference type="AlphaFoldDB" id="A0A1H5ZEM4"/>
<comment type="similarity">
    <text evidence="6">Belongs to the ABC-4 integral membrane protein family.</text>
</comment>
<keyword evidence="5 8" id="KW-0472">Membrane</keyword>
<dbReference type="PANTHER" id="PTHR30572">
    <property type="entry name" value="MEMBRANE COMPONENT OF TRANSPORTER-RELATED"/>
    <property type="match status" value="1"/>
</dbReference>
<dbReference type="InterPro" id="IPR050250">
    <property type="entry name" value="Macrolide_Exporter_MacB"/>
</dbReference>
<keyword evidence="3 8" id="KW-0812">Transmembrane</keyword>
<accession>A0A1H5ZEM4</accession>
<sequence length="493" mass="52426">MSLRKSSAIAIRSLRRNRLQTILTTVGMMIGVGTVVVMIAVGSGAQSSIRAQVRAAGMNVIQVNSGNYKMPQQWTSQGEAEEPAAWSPQTQHPQLHDGVFHPGTPITSRRIQSKPQDNPIQSLETGPDSRGGLGGATTLTLDDAAAVAAVHGVQTVSGGMHDNANIAFGDSSWLTLLRGEEVSLIRIRRAWILTHGRFFTDAENSRADRVIVLGSVAAEHIFGTKDPVGQMVTLHDVSFKVIGVVASGSWMVPSASGDGQFDAAYIPVKTMQQLMGRSNLDSITLSTESAGDVVRVTKDVTALLRTRHHLAASVPDDFTVVSQARHAIAHGGMRTDISRAMMGNAANLDHVTLEQLSKTLEHASRTMAVLLASIATVSLIVGGIGIMNVMLLAVTERTREIGIRRAVGAESSDVMRQFLFEALYLSLSGGILGVAVGVVASFATARYSGWSVNVSLLSVILAFTVSAAIGIAFGYYPAQQASRVSPMTSLRYE</sequence>
<evidence type="ECO:0000313" key="12">
    <source>
        <dbReference type="Proteomes" id="UP000236728"/>
    </source>
</evidence>
<dbReference type="InterPro" id="IPR025857">
    <property type="entry name" value="MacB_PCD"/>
</dbReference>
<evidence type="ECO:0000256" key="1">
    <source>
        <dbReference type="ARBA" id="ARBA00004651"/>
    </source>
</evidence>
<dbReference type="EMBL" id="FNVA01000004">
    <property type="protein sequence ID" value="SEG34929.1"/>
    <property type="molecule type" value="Genomic_DNA"/>
</dbReference>
<keyword evidence="11" id="KW-0067">ATP-binding</keyword>
<feature type="domain" description="ABC3 transporter permease C-terminal" evidence="9">
    <location>
        <begin position="373"/>
        <end position="486"/>
    </location>
</feature>
<dbReference type="Pfam" id="PF02687">
    <property type="entry name" value="FtsX"/>
    <property type="match status" value="1"/>
</dbReference>
<dbReference type="Pfam" id="PF12704">
    <property type="entry name" value="MacB_PCD"/>
    <property type="match status" value="1"/>
</dbReference>
<organism evidence="11 12">
    <name type="scientific">Bryocella elongata</name>
    <dbReference type="NCBI Taxonomy" id="863522"/>
    <lineage>
        <taxon>Bacteria</taxon>
        <taxon>Pseudomonadati</taxon>
        <taxon>Acidobacteriota</taxon>
        <taxon>Terriglobia</taxon>
        <taxon>Terriglobales</taxon>
        <taxon>Acidobacteriaceae</taxon>
        <taxon>Bryocella</taxon>
    </lineage>
</organism>
<feature type="compositionally biased region" description="Polar residues" evidence="7">
    <location>
        <begin position="105"/>
        <end position="124"/>
    </location>
</feature>
<keyword evidence="4 8" id="KW-1133">Transmembrane helix</keyword>
<proteinExistence type="inferred from homology"/>
<evidence type="ECO:0000256" key="5">
    <source>
        <dbReference type="ARBA" id="ARBA00023136"/>
    </source>
</evidence>
<keyword evidence="11" id="KW-0547">Nucleotide-binding</keyword>
<comment type="subcellular location">
    <subcellularLocation>
        <location evidence="1">Cell membrane</location>
        <topology evidence="1">Multi-pass membrane protein</topology>
    </subcellularLocation>
</comment>
<evidence type="ECO:0000259" key="9">
    <source>
        <dbReference type="Pfam" id="PF02687"/>
    </source>
</evidence>
<evidence type="ECO:0000256" key="8">
    <source>
        <dbReference type="SAM" id="Phobius"/>
    </source>
</evidence>
<keyword evidence="2" id="KW-1003">Cell membrane</keyword>
<dbReference type="PANTHER" id="PTHR30572:SF4">
    <property type="entry name" value="ABC TRANSPORTER PERMEASE YTRF"/>
    <property type="match status" value="1"/>
</dbReference>
<feature type="domain" description="MacB-like periplasmic core" evidence="10">
    <location>
        <begin position="21"/>
        <end position="302"/>
    </location>
</feature>
<dbReference type="GO" id="GO:0022857">
    <property type="term" value="F:transmembrane transporter activity"/>
    <property type="evidence" value="ECO:0007669"/>
    <property type="project" value="TreeGrafter"/>
</dbReference>
<feature type="transmembrane region" description="Helical" evidence="8">
    <location>
        <begin position="422"/>
        <end position="443"/>
    </location>
</feature>
<reference evidence="11 12" key="1">
    <citation type="submission" date="2016-10" db="EMBL/GenBank/DDBJ databases">
        <authorList>
            <person name="de Groot N.N."/>
        </authorList>
    </citation>
    <scope>NUCLEOTIDE SEQUENCE [LARGE SCALE GENOMIC DNA]</scope>
    <source>
        <strain evidence="11 12">DSM 22489</strain>
    </source>
</reference>
<feature type="transmembrane region" description="Helical" evidence="8">
    <location>
        <begin position="367"/>
        <end position="394"/>
    </location>
</feature>
<evidence type="ECO:0000313" key="11">
    <source>
        <dbReference type="EMBL" id="SEG34929.1"/>
    </source>
</evidence>
<gene>
    <name evidence="11" type="ORF">SAMN05421819_2622</name>
</gene>
<feature type="region of interest" description="Disordered" evidence="7">
    <location>
        <begin position="71"/>
        <end position="136"/>
    </location>
</feature>
<dbReference type="RefSeq" id="WP_103933502.1">
    <property type="nucleotide sequence ID" value="NZ_FNVA01000004.1"/>
</dbReference>
<evidence type="ECO:0000259" key="10">
    <source>
        <dbReference type="Pfam" id="PF12704"/>
    </source>
</evidence>
<evidence type="ECO:0000256" key="3">
    <source>
        <dbReference type="ARBA" id="ARBA00022692"/>
    </source>
</evidence>
<evidence type="ECO:0000256" key="4">
    <source>
        <dbReference type="ARBA" id="ARBA00022989"/>
    </source>
</evidence>
<dbReference type="InterPro" id="IPR003838">
    <property type="entry name" value="ABC3_permease_C"/>
</dbReference>
<dbReference type="Proteomes" id="UP000236728">
    <property type="component" value="Unassembled WGS sequence"/>
</dbReference>